<keyword evidence="2" id="KW-1185">Reference proteome</keyword>
<reference evidence="1 2" key="1">
    <citation type="journal article" date="2015" name="Proc. Natl. Acad. Sci. U.S.A.">
        <title>The resurrection genome of Boea hygrometrica: A blueprint for survival of dehydration.</title>
        <authorList>
            <person name="Xiao L."/>
            <person name="Yang G."/>
            <person name="Zhang L."/>
            <person name="Yang X."/>
            <person name="Zhao S."/>
            <person name="Ji Z."/>
            <person name="Zhou Q."/>
            <person name="Hu M."/>
            <person name="Wang Y."/>
            <person name="Chen M."/>
            <person name="Xu Y."/>
            <person name="Jin H."/>
            <person name="Xiao X."/>
            <person name="Hu G."/>
            <person name="Bao F."/>
            <person name="Hu Y."/>
            <person name="Wan P."/>
            <person name="Li L."/>
            <person name="Deng X."/>
            <person name="Kuang T."/>
            <person name="Xiang C."/>
            <person name="Zhu J.K."/>
            <person name="Oliver M.J."/>
            <person name="He Y."/>
        </authorList>
    </citation>
    <scope>NUCLEOTIDE SEQUENCE [LARGE SCALE GENOMIC DNA]</scope>
    <source>
        <strain evidence="2">cv. XS01</strain>
    </source>
</reference>
<dbReference type="AlphaFoldDB" id="A0A2Z7DGJ5"/>
<evidence type="ECO:0000313" key="1">
    <source>
        <dbReference type="EMBL" id="KZV58780.1"/>
    </source>
</evidence>
<protein>
    <submittedName>
        <fullName evidence="1">Uncharacterized protein</fullName>
    </submittedName>
</protein>
<organism evidence="1 2">
    <name type="scientific">Dorcoceras hygrometricum</name>
    <dbReference type="NCBI Taxonomy" id="472368"/>
    <lineage>
        <taxon>Eukaryota</taxon>
        <taxon>Viridiplantae</taxon>
        <taxon>Streptophyta</taxon>
        <taxon>Embryophyta</taxon>
        <taxon>Tracheophyta</taxon>
        <taxon>Spermatophyta</taxon>
        <taxon>Magnoliopsida</taxon>
        <taxon>eudicotyledons</taxon>
        <taxon>Gunneridae</taxon>
        <taxon>Pentapetalae</taxon>
        <taxon>asterids</taxon>
        <taxon>lamiids</taxon>
        <taxon>Lamiales</taxon>
        <taxon>Gesneriaceae</taxon>
        <taxon>Didymocarpoideae</taxon>
        <taxon>Trichosporeae</taxon>
        <taxon>Loxocarpinae</taxon>
        <taxon>Dorcoceras</taxon>
    </lineage>
</organism>
<dbReference type="OrthoDB" id="1931668at2759"/>
<gene>
    <name evidence="1" type="ORF">F511_28747</name>
</gene>
<sequence length="133" mass="15621">MRSYPFHNKKHWSSVFKKAAYAPSQQEFTRHINNILESMPLARTFIANSDPQSWANALFPGKRWGIINNNMAECWNNWVKPARYLPIVAMVDHIRVQIMNMMHRRRETTLGMVQELSPKKEKVLKKIISNPES</sequence>
<dbReference type="EMBL" id="KQ986335">
    <property type="protein sequence ID" value="KZV58780.1"/>
    <property type="molecule type" value="Genomic_DNA"/>
</dbReference>
<evidence type="ECO:0000313" key="2">
    <source>
        <dbReference type="Proteomes" id="UP000250235"/>
    </source>
</evidence>
<name>A0A2Z7DGJ5_9LAMI</name>
<dbReference type="Proteomes" id="UP000250235">
    <property type="component" value="Unassembled WGS sequence"/>
</dbReference>
<accession>A0A2Z7DGJ5</accession>
<proteinExistence type="predicted"/>